<dbReference type="NCBIfam" id="TIGR01509">
    <property type="entry name" value="HAD-SF-IA-v3"/>
    <property type="match status" value="1"/>
</dbReference>
<proteinExistence type="predicted"/>
<dbReference type="RefSeq" id="WP_272748832.1">
    <property type="nucleotide sequence ID" value="NZ_JAQQKX010000011.1"/>
</dbReference>
<evidence type="ECO:0000313" key="1">
    <source>
        <dbReference type="EMBL" id="MDC7684359.1"/>
    </source>
</evidence>
<gene>
    <name evidence="1" type="ORF">PQU92_13810</name>
</gene>
<dbReference type="PANTHER" id="PTHR43481">
    <property type="entry name" value="FRUCTOSE-1-PHOSPHATE PHOSPHATASE"/>
    <property type="match status" value="1"/>
</dbReference>
<dbReference type="Gene3D" id="3.40.50.1000">
    <property type="entry name" value="HAD superfamily/HAD-like"/>
    <property type="match status" value="1"/>
</dbReference>
<organism evidence="1 2">
    <name type="scientific">Asticcacaulis aquaticus</name>
    <dbReference type="NCBI Taxonomy" id="2984212"/>
    <lineage>
        <taxon>Bacteria</taxon>
        <taxon>Pseudomonadati</taxon>
        <taxon>Pseudomonadota</taxon>
        <taxon>Alphaproteobacteria</taxon>
        <taxon>Caulobacterales</taxon>
        <taxon>Caulobacteraceae</taxon>
        <taxon>Asticcacaulis</taxon>
    </lineage>
</organism>
<keyword evidence="2" id="KW-1185">Reference proteome</keyword>
<dbReference type="InterPro" id="IPR036412">
    <property type="entry name" value="HAD-like_sf"/>
</dbReference>
<dbReference type="InterPro" id="IPR006439">
    <property type="entry name" value="HAD-SF_hydro_IA"/>
</dbReference>
<name>A0ABT5HWB4_9CAUL</name>
<protein>
    <submittedName>
        <fullName evidence="1">HAD family phosphatase</fullName>
    </submittedName>
</protein>
<dbReference type="SFLD" id="SFLDS00003">
    <property type="entry name" value="Haloacid_Dehalogenase"/>
    <property type="match status" value="1"/>
</dbReference>
<dbReference type="Proteomes" id="UP001214854">
    <property type="component" value="Unassembled WGS sequence"/>
</dbReference>
<dbReference type="SUPFAM" id="SSF56784">
    <property type="entry name" value="HAD-like"/>
    <property type="match status" value="1"/>
</dbReference>
<dbReference type="InterPro" id="IPR023198">
    <property type="entry name" value="PGP-like_dom2"/>
</dbReference>
<dbReference type="EMBL" id="JAQQKX010000011">
    <property type="protein sequence ID" value="MDC7684359.1"/>
    <property type="molecule type" value="Genomic_DNA"/>
</dbReference>
<comment type="caution">
    <text evidence="1">The sequence shown here is derived from an EMBL/GenBank/DDBJ whole genome shotgun (WGS) entry which is preliminary data.</text>
</comment>
<reference evidence="1 2" key="1">
    <citation type="submission" date="2023-01" db="EMBL/GenBank/DDBJ databases">
        <title>Novel species of the genus Asticcacaulis isolated from rivers.</title>
        <authorList>
            <person name="Lu H."/>
        </authorList>
    </citation>
    <scope>NUCLEOTIDE SEQUENCE [LARGE SCALE GENOMIC DNA]</scope>
    <source>
        <strain evidence="1 2">BYS171W</strain>
    </source>
</reference>
<dbReference type="Gene3D" id="1.10.150.240">
    <property type="entry name" value="Putative phosphatase, domain 2"/>
    <property type="match status" value="1"/>
</dbReference>
<dbReference type="Pfam" id="PF13419">
    <property type="entry name" value="HAD_2"/>
    <property type="match status" value="1"/>
</dbReference>
<dbReference type="PANTHER" id="PTHR43481:SF4">
    <property type="entry name" value="GLYCEROL-1-PHOSPHATE PHOSPHOHYDROLASE 1-RELATED"/>
    <property type="match status" value="1"/>
</dbReference>
<evidence type="ECO:0000313" key="2">
    <source>
        <dbReference type="Proteomes" id="UP001214854"/>
    </source>
</evidence>
<accession>A0ABT5HWB4</accession>
<dbReference type="InterPro" id="IPR051806">
    <property type="entry name" value="HAD-like_SPP"/>
</dbReference>
<dbReference type="InterPro" id="IPR041492">
    <property type="entry name" value="HAD_2"/>
</dbReference>
<sequence>MSVPADLLPPPGVKALIFDCDGTLADTFAAHYRALSVALEVYNINLEPQFYADRLGLSRSVLLEEYARQSPLPFDADDIAARNAPLFMDHIDRVAAIPVTEALVREYHGQLKLGVASGGQKLIVKATLKAIGLIDYFETVTTFEDTGVGKPAPDLYLTACDRLGVAPSEAHAYEDSDEGMEAARAAGMTVSDIRPFYTTDPALW</sequence>
<dbReference type="InterPro" id="IPR023214">
    <property type="entry name" value="HAD_sf"/>
</dbReference>
<dbReference type="SFLD" id="SFLDG01129">
    <property type="entry name" value="C1.5:_HAD__Beta-PGM__Phosphata"/>
    <property type="match status" value="1"/>
</dbReference>